<dbReference type="PROSITE" id="PS00036">
    <property type="entry name" value="BZIP_BASIC"/>
    <property type="match status" value="1"/>
</dbReference>
<feature type="compositionally biased region" description="Acidic residues" evidence="1">
    <location>
        <begin position="263"/>
        <end position="274"/>
    </location>
</feature>
<organism evidence="3 4">
    <name type="scientific">Seiridium cardinale</name>
    <dbReference type="NCBI Taxonomy" id="138064"/>
    <lineage>
        <taxon>Eukaryota</taxon>
        <taxon>Fungi</taxon>
        <taxon>Dikarya</taxon>
        <taxon>Ascomycota</taxon>
        <taxon>Pezizomycotina</taxon>
        <taxon>Sordariomycetes</taxon>
        <taxon>Xylariomycetidae</taxon>
        <taxon>Amphisphaeriales</taxon>
        <taxon>Sporocadaceae</taxon>
        <taxon>Seiridium</taxon>
    </lineage>
</organism>
<evidence type="ECO:0000259" key="2">
    <source>
        <dbReference type="PROSITE" id="PS00036"/>
    </source>
</evidence>
<name>A0ABR2XF14_9PEZI</name>
<evidence type="ECO:0000313" key="3">
    <source>
        <dbReference type="EMBL" id="KAK9772388.1"/>
    </source>
</evidence>
<proteinExistence type="predicted"/>
<feature type="compositionally biased region" description="Basic and acidic residues" evidence="1">
    <location>
        <begin position="1"/>
        <end position="19"/>
    </location>
</feature>
<dbReference type="EMBL" id="JARVKM010000062">
    <property type="protein sequence ID" value="KAK9772388.1"/>
    <property type="molecule type" value="Genomic_DNA"/>
</dbReference>
<dbReference type="InterPro" id="IPR004827">
    <property type="entry name" value="bZIP"/>
</dbReference>
<accession>A0ABR2XF14</accession>
<feature type="compositionally biased region" description="Low complexity" evidence="1">
    <location>
        <begin position="184"/>
        <end position="199"/>
    </location>
</feature>
<feature type="region of interest" description="Disordered" evidence="1">
    <location>
        <begin position="248"/>
        <end position="274"/>
    </location>
</feature>
<feature type="region of interest" description="Disordered" evidence="1">
    <location>
        <begin position="1"/>
        <end position="29"/>
    </location>
</feature>
<feature type="region of interest" description="Disordered" evidence="1">
    <location>
        <begin position="175"/>
        <end position="199"/>
    </location>
</feature>
<evidence type="ECO:0000256" key="1">
    <source>
        <dbReference type="SAM" id="MobiDB-lite"/>
    </source>
</evidence>
<keyword evidence="4" id="KW-1185">Reference proteome</keyword>
<gene>
    <name evidence="3" type="ORF">SCAR479_10926</name>
</gene>
<reference evidence="3 4" key="1">
    <citation type="submission" date="2024-02" db="EMBL/GenBank/DDBJ databases">
        <title>First draft genome assembly of two strains of Seiridium cardinale.</title>
        <authorList>
            <person name="Emiliani G."/>
            <person name="Scali E."/>
        </authorList>
    </citation>
    <scope>NUCLEOTIDE SEQUENCE [LARGE SCALE GENOMIC DNA]</scope>
    <source>
        <strain evidence="3 4">BM-138-000479</strain>
    </source>
</reference>
<protein>
    <recommendedName>
        <fullName evidence="2">BZIP domain-containing protein</fullName>
    </recommendedName>
</protein>
<feature type="domain" description="BZIP" evidence="2">
    <location>
        <begin position="9"/>
        <end position="24"/>
    </location>
</feature>
<dbReference type="Proteomes" id="UP001465668">
    <property type="component" value="Unassembled WGS sequence"/>
</dbReference>
<evidence type="ECO:0000313" key="4">
    <source>
        <dbReference type="Proteomes" id="UP001465668"/>
    </source>
</evidence>
<sequence length="274" mass="30670">MEEDKRTERRRLQNRESQRRYRNRRTSRTEFTIKPTAVLHDALSVHKGSDSLMGPVEFYRLGQAVHEPGEQTDLHVGSESESLHHGSADVALASDASFQFVPSTQDIYGAWPSPSPNNLEFASANPNEEACRQYLCSPSLSSSIHQPIGVHDHVDTMYQHPSGQKAANIAVNRQQQWTPPKVHSSSQNSSPQSISLPPLQETRLTKDGHSNRETAKFSKYSQPARNENVPFFEDYLEYMVARFQSISGPSYRISGHNDNDSGSGEDEEDSGIDS</sequence>
<comment type="caution">
    <text evidence="3">The sequence shown here is derived from an EMBL/GenBank/DDBJ whole genome shotgun (WGS) entry which is preliminary data.</text>
</comment>